<evidence type="ECO:0000259" key="9">
    <source>
        <dbReference type="PROSITE" id="PS50157"/>
    </source>
</evidence>
<dbReference type="PROSITE" id="PS50157">
    <property type="entry name" value="ZINC_FINGER_C2H2_2"/>
    <property type="match status" value="7"/>
</dbReference>
<feature type="compositionally biased region" description="Basic and acidic residues" evidence="8">
    <location>
        <begin position="1"/>
        <end position="61"/>
    </location>
</feature>
<keyword evidence="3" id="KW-0677">Repeat</keyword>
<dbReference type="SMART" id="SM00355">
    <property type="entry name" value="ZnF_C2H2"/>
    <property type="match status" value="13"/>
</dbReference>
<feature type="compositionally biased region" description="Basic and acidic residues" evidence="8">
    <location>
        <begin position="132"/>
        <end position="146"/>
    </location>
</feature>
<dbReference type="GO" id="GO:0005634">
    <property type="term" value="C:nucleus"/>
    <property type="evidence" value="ECO:0007669"/>
    <property type="project" value="UniProtKB-SubCell"/>
</dbReference>
<feature type="domain" description="C2H2-type" evidence="9">
    <location>
        <begin position="333"/>
        <end position="355"/>
    </location>
</feature>
<dbReference type="GO" id="GO:0001228">
    <property type="term" value="F:DNA-binding transcription activator activity, RNA polymerase II-specific"/>
    <property type="evidence" value="ECO:0007669"/>
    <property type="project" value="TreeGrafter"/>
</dbReference>
<keyword evidence="6" id="KW-0539">Nucleus</keyword>
<feature type="compositionally biased region" description="Polar residues" evidence="8">
    <location>
        <begin position="97"/>
        <end position="106"/>
    </location>
</feature>
<dbReference type="InterPro" id="IPR013087">
    <property type="entry name" value="Znf_C2H2_type"/>
</dbReference>
<accession>A0AAV1JEH7</accession>
<dbReference type="AlphaFoldDB" id="A0AAV1JEH7"/>
<feature type="domain" description="C2H2-type" evidence="9">
    <location>
        <begin position="189"/>
        <end position="216"/>
    </location>
</feature>
<evidence type="ECO:0000256" key="3">
    <source>
        <dbReference type="ARBA" id="ARBA00022737"/>
    </source>
</evidence>
<feature type="region of interest" description="Disordered" evidence="8">
    <location>
        <begin position="1"/>
        <end position="80"/>
    </location>
</feature>
<dbReference type="PANTHER" id="PTHR24376">
    <property type="entry name" value="ZINC FINGER PROTEIN"/>
    <property type="match status" value="1"/>
</dbReference>
<feature type="compositionally biased region" description="Basic residues" evidence="8">
    <location>
        <begin position="107"/>
        <end position="123"/>
    </location>
</feature>
<dbReference type="EMBL" id="CAVLEF010000008">
    <property type="protein sequence ID" value="CAK1546612.1"/>
    <property type="molecule type" value="Genomic_DNA"/>
</dbReference>
<evidence type="ECO:0000256" key="8">
    <source>
        <dbReference type="SAM" id="MobiDB-lite"/>
    </source>
</evidence>
<dbReference type="PROSITE" id="PS00028">
    <property type="entry name" value="ZINC_FINGER_C2H2_1"/>
    <property type="match status" value="9"/>
</dbReference>
<dbReference type="InterPro" id="IPR022755">
    <property type="entry name" value="Znf_C2H2_jaz"/>
</dbReference>
<gene>
    <name evidence="10" type="ORF">LNINA_LOCUS6169</name>
</gene>
<evidence type="ECO:0000256" key="4">
    <source>
        <dbReference type="ARBA" id="ARBA00022771"/>
    </source>
</evidence>
<dbReference type="FunFam" id="3.30.160.60:FF:000446">
    <property type="entry name" value="Zinc finger protein"/>
    <property type="match status" value="1"/>
</dbReference>
<dbReference type="Pfam" id="PF12171">
    <property type="entry name" value="zf-C2H2_jaz"/>
    <property type="match status" value="1"/>
</dbReference>
<dbReference type="Proteomes" id="UP001497472">
    <property type="component" value="Unassembled WGS sequence"/>
</dbReference>
<dbReference type="SUPFAM" id="SSF57667">
    <property type="entry name" value="beta-beta-alpha zinc fingers"/>
    <property type="match status" value="4"/>
</dbReference>
<protein>
    <recommendedName>
        <fullName evidence="9">C2H2-type domain-containing protein</fullName>
    </recommendedName>
</protein>
<name>A0AAV1JEH7_9NEOP</name>
<dbReference type="Pfam" id="PF00096">
    <property type="entry name" value="zf-C2H2"/>
    <property type="match status" value="5"/>
</dbReference>
<reference evidence="10 11" key="1">
    <citation type="submission" date="2023-11" db="EMBL/GenBank/DDBJ databases">
        <authorList>
            <person name="Okamura Y."/>
        </authorList>
    </citation>
    <scope>NUCLEOTIDE SEQUENCE [LARGE SCALE GENOMIC DNA]</scope>
</reference>
<evidence type="ECO:0000313" key="10">
    <source>
        <dbReference type="EMBL" id="CAK1546612.1"/>
    </source>
</evidence>
<feature type="domain" description="C2H2-type" evidence="9">
    <location>
        <begin position="426"/>
        <end position="457"/>
    </location>
</feature>
<feature type="domain" description="C2H2-type" evidence="9">
    <location>
        <begin position="573"/>
        <end position="606"/>
    </location>
</feature>
<feature type="domain" description="C2H2-type" evidence="9">
    <location>
        <begin position="514"/>
        <end position="542"/>
    </location>
</feature>
<comment type="caution">
    <text evidence="10">The sequence shown here is derived from an EMBL/GenBank/DDBJ whole genome shotgun (WGS) entry which is preliminary data.</text>
</comment>
<dbReference type="Gene3D" id="3.30.160.60">
    <property type="entry name" value="Classic Zinc Finger"/>
    <property type="match status" value="6"/>
</dbReference>
<dbReference type="PANTHER" id="PTHR24376:SF235">
    <property type="entry name" value="C2H2-TYPE DOMAIN-CONTAINING PROTEIN"/>
    <property type="match status" value="1"/>
</dbReference>
<feature type="domain" description="C2H2-type" evidence="9">
    <location>
        <begin position="487"/>
        <end position="514"/>
    </location>
</feature>
<keyword evidence="5" id="KW-0862">Zinc</keyword>
<evidence type="ECO:0000256" key="1">
    <source>
        <dbReference type="ARBA" id="ARBA00004123"/>
    </source>
</evidence>
<evidence type="ECO:0000256" key="5">
    <source>
        <dbReference type="ARBA" id="ARBA00022833"/>
    </source>
</evidence>
<feature type="domain" description="C2H2-type" evidence="9">
    <location>
        <begin position="272"/>
        <end position="300"/>
    </location>
</feature>
<organism evidence="10 11">
    <name type="scientific">Leptosia nina</name>
    <dbReference type="NCBI Taxonomy" id="320188"/>
    <lineage>
        <taxon>Eukaryota</taxon>
        <taxon>Metazoa</taxon>
        <taxon>Ecdysozoa</taxon>
        <taxon>Arthropoda</taxon>
        <taxon>Hexapoda</taxon>
        <taxon>Insecta</taxon>
        <taxon>Pterygota</taxon>
        <taxon>Neoptera</taxon>
        <taxon>Endopterygota</taxon>
        <taxon>Lepidoptera</taxon>
        <taxon>Glossata</taxon>
        <taxon>Ditrysia</taxon>
        <taxon>Papilionoidea</taxon>
        <taxon>Pieridae</taxon>
        <taxon>Pierinae</taxon>
        <taxon>Leptosia</taxon>
    </lineage>
</organism>
<sequence>MESVEETKIEPKQEDDSGKETKLETKHKVVATERETSTEDNKIEVELDKKEIELDVPKNEDTNNPTDSKVNIKTEPPDEPLMSDILHITLSIENEKTSTAQSSTSKGKSKKNRNPIIQRRKKIMLSDDEWEPEKKPTTDKAAKDGPTKSGLEEYYSYDILNQIEIVTISEEERLVELNETYQSRKHMNYLCEKCAVGFVVKDAYDVHMKLHSKESGEHVCDVCDTYLKSEETLHRHKLRHYRRYRCMVCSVRYKDKDAVAGHVSFMHSGNTFNCDKCGSSFKRPQYLRRHIEQIHNKTTPMECPICHQVYYESGWYRNHIRKHNKEIQESKTVKCTHCDRKFKHKSYLKTHMMIHESVGDVTCLECSGTFKNYHELDLHYKADHPDNFTIHPEEENRCSYCKRPFETRAKMHNHVQRMHVDGGKKYQCDHCKRLYYSKGEVRSHIKWSHLSHAGGHACTCGRVFRTPVRLREHVATRHLGAVMPRDKHCPVCNKAFSNQQVLTRHIKSHAGEMFPCTECGRQFKTQSYVKVHYQVAHLNMTRAQIRKLNRRKLIMVDSMASTKAEPNDEDQLYGCSECDKKFKTQSYVQVHYYTKHLNMSHADAKKKCKENRGFTMPGASKNPMQIEEVFVKTESEDMEAEENGIEIPMFETFVDIQRTSV</sequence>
<dbReference type="GO" id="GO:0000978">
    <property type="term" value="F:RNA polymerase II cis-regulatory region sequence-specific DNA binding"/>
    <property type="evidence" value="ECO:0007669"/>
    <property type="project" value="TreeGrafter"/>
</dbReference>
<evidence type="ECO:0000256" key="2">
    <source>
        <dbReference type="ARBA" id="ARBA00022723"/>
    </source>
</evidence>
<keyword evidence="11" id="KW-1185">Reference proteome</keyword>
<dbReference type="GO" id="GO:0008270">
    <property type="term" value="F:zinc ion binding"/>
    <property type="evidence" value="ECO:0007669"/>
    <property type="project" value="UniProtKB-KW"/>
</dbReference>
<evidence type="ECO:0000256" key="7">
    <source>
        <dbReference type="PROSITE-ProRule" id="PRU00042"/>
    </source>
</evidence>
<evidence type="ECO:0000313" key="11">
    <source>
        <dbReference type="Proteomes" id="UP001497472"/>
    </source>
</evidence>
<keyword evidence="2" id="KW-0479">Metal-binding</keyword>
<proteinExistence type="predicted"/>
<evidence type="ECO:0000256" key="6">
    <source>
        <dbReference type="ARBA" id="ARBA00023242"/>
    </source>
</evidence>
<comment type="subcellular location">
    <subcellularLocation>
        <location evidence="1">Nucleus</location>
    </subcellularLocation>
</comment>
<dbReference type="InterPro" id="IPR036236">
    <property type="entry name" value="Znf_C2H2_sf"/>
</dbReference>
<feature type="region of interest" description="Disordered" evidence="8">
    <location>
        <begin position="94"/>
        <end position="147"/>
    </location>
</feature>
<keyword evidence="4 7" id="KW-0863">Zinc-finger</keyword>